<evidence type="ECO:0000256" key="8">
    <source>
        <dbReference type="ARBA" id="ARBA00023136"/>
    </source>
</evidence>
<dbReference type="InterPro" id="IPR036019">
    <property type="entry name" value="MscL_channel"/>
</dbReference>
<comment type="function">
    <text evidence="10">Channel that opens in response to stretch forces in the membrane lipid bilayer. May participate in the regulation of osmotic pressure changes within the cell.</text>
</comment>
<dbReference type="InterPro" id="IPR001185">
    <property type="entry name" value="MS_channel"/>
</dbReference>
<comment type="subunit">
    <text evidence="10">Homopentamer.</text>
</comment>
<evidence type="ECO:0000313" key="11">
    <source>
        <dbReference type="EMBL" id="MWB95825.1"/>
    </source>
</evidence>
<evidence type="ECO:0000256" key="3">
    <source>
        <dbReference type="ARBA" id="ARBA00022448"/>
    </source>
</evidence>
<evidence type="ECO:0000256" key="7">
    <source>
        <dbReference type="ARBA" id="ARBA00023065"/>
    </source>
</evidence>
<keyword evidence="4 10" id="KW-1003">Cell membrane</keyword>
<evidence type="ECO:0000256" key="2">
    <source>
        <dbReference type="ARBA" id="ARBA00007254"/>
    </source>
</evidence>
<dbReference type="PROSITE" id="PS01327">
    <property type="entry name" value="MSCL"/>
    <property type="match status" value="1"/>
</dbReference>
<gene>
    <name evidence="10 11" type="primary">mscL</name>
    <name evidence="11" type="ORF">GON26_15775</name>
</gene>
<dbReference type="Pfam" id="PF01741">
    <property type="entry name" value="MscL"/>
    <property type="match status" value="1"/>
</dbReference>
<proteinExistence type="inferred from homology"/>
<evidence type="ECO:0000256" key="4">
    <source>
        <dbReference type="ARBA" id="ARBA00022475"/>
    </source>
</evidence>
<accession>A0A6I4NTK1</accession>
<evidence type="ECO:0000256" key="5">
    <source>
        <dbReference type="ARBA" id="ARBA00022692"/>
    </source>
</evidence>
<dbReference type="Gene3D" id="1.10.1200.120">
    <property type="entry name" value="Large-conductance mechanosensitive channel, MscL, domain 1"/>
    <property type="match status" value="1"/>
</dbReference>
<comment type="subcellular location">
    <subcellularLocation>
        <location evidence="1 10">Cell membrane</location>
        <topology evidence="1 10">Multi-pass membrane protein</topology>
    </subcellularLocation>
</comment>
<keyword evidence="5 10" id="KW-0812">Transmembrane</keyword>
<keyword evidence="3 10" id="KW-0813">Transport</keyword>
<keyword evidence="9 10" id="KW-0407">Ion channel</keyword>
<dbReference type="AlphaFoldDB" id="A0A6I4NTK1"/>
<dbReference type="PANTHER" id="PTHR30266">
    <property type="entry name" value="MECHANOSENSITIVE CHANNEL MSCL"/>
    <property type="match status" value="1"/>
</dbReference>
<dbReference type="RefSeq" id="WP_160375735.1">
    <property type="nucleotide sequence ID" value="NZ_WSTB01000009.1"/>
</dbReference>
<dbReference type="HAMAP" id="MF_00115">
    <property type="entry name" value="MscL"/>
    <property type="match status" value="1"/>
</dbReference>
<dbReference type="NCBIfam" id="TIGR00220">
    <property type="entry name" value="mscL"/>
    <property type="match status" value="1"/>
</dbReference>
<dbReference type="Proteomes" id="UP000471501">
    <property type="component" value="Unassembled WGS sequence"/>
</dbReference>
<comment type="similarity">
    <text evidence="2 10">Belongs to the MscL family.</text>
</comment>
<dbReference type="SUPFAM" id="SSF81330">
    <property type="entry name" value="Gated mechanosensitive channel"/>
    <property type="match status" value="1"/>
</dbReference>
<dbReference type="PANTHER" id="PTHR30266:SF2">
    <property type="entry name" value="LARGE-CONDUCTANCE MECHANOSENSITIVE CHANNEL"/>
    <property type="match status" value="1"/>
</dbReference>
<reference evidence="11 12" key="1">
    <citation type="submission" date="2019-12" db="EMBL/GenBank/DDBJ databases">
        <authorList>
            <person name="Kim Y.S."/>
        </authorList>
    </citation>
    <scope>NUCLEOTIDE SEQUENCE [LARGE SCALE GENOMIC DNA]</scope>
    <source>
        <strain evidence="11 12">GA093</strain>
    </source>
</reference>
<evidence type="ECO:0000313" key="12">
    <source>
        <dbReference type="Proteomes" id="UP000471501"/>
    </source>
</evidence>
<dbReference type="InterPro" id="IPR019823">
    <property type="entry name" value="Mechanosensitive_channel_CS"/>
</dbReference>
<sequence length="124" mass="13268">MGIFTEFKEFAVKGNVVDLAVGVIIGAAFGKIVSSFIENVITPLLLKPALDAAHLSTIEELTAFGGVKYGLFISAVINFIIVAFVLFIIIKGINAAKKKDEVAPPPAGPTQEELLTQIRDLLKK</sequence>
<keyword evidence="8 10" id="KW-0472">Membrane</keyword>
<keyword evidence="7 10" id="KW-0406">Ion transport</keyword>
<keyword evidence="6 10" id="KW-1133">Transmembrane helix</keyword>
<comment type="caution">
    <text evidence="11">The sequence shown here is derived from an EMBL/GenBank/DDBJ whole genome shotgun (WGS) entry which is preliminary data.</text>
</comment>
<dbReference type="GO" id="GO:0005886">
    <property type="term" value="C:plasma membrane"/>
    <property type="evidence" value="ECO:0007669"/>
    <property type="project" value="UniProtKB-SubCell"/>
</dbReference>
<dbReference type="PRINTS" id="PR01264">
    <property type="entry name" value="MECHCHANNEL"/>
</dbReference>
<evidence type="ECO:0000256" key="10">
    <source>
        <dbReference type="HAMAP-Rule" id="MF_00115"/>
    </source>
</evidence>
<dbReference type="GO" id="GO:0008381">
    <property type="term" value="F:mechanosensitive monoatomic ion channel activity"/>
    <property type="evidence" value="ECO:0007669"/>
    <property type="project" value="UniProtKB-UniRule"/>
</dbReference>
<evidence type="ECO:0000256" key="1">
    <source>
        <dbReference type="ARBA" id="ARBA00004651"/>
    </source>
</evidence>
<keyword evidence="12" id="KW-1185">Reference proteome</keyword>
<feature type="transmembrane region" description="Helical" evidence="10">
    <location>
        <begin position="69"/>
        <end position="90"/>
    </location>
</feature>
<name>A0A6I4NTK1_9FLAO</name>
<organism evidence="11 12">
    <name type="scientific">Flavobacterium hydrocarbonoxydans</name>
    <dbReference type="NCBI Taxonomy" id="2683249"/>
    <lineage>
        <taxon>Bacteria</taxon>
        <taxon>Pseudomonadati</taxon>
        <taxon>Bacteroidota</taxon>
        <taxon>Flavobacteriia</taxon>
        <taxon>Flavobacteriales</taxon>
        <taxon>Flavobacteriaceae</taxon>
        <taxon>Flavobacterium</taxon>
    </lineage>
</organism>
<dbReference type="EMBL" id="WSTB01000009">
    <property type="protein sequence ID" value="MWB95825.1"/>
    <property type="molecule type" value="Genomic_DNA"/>
</dbReference>
<evidence type="ECO:0000256" key="6">
    <source>
        <dbReference type="ARBA" id="ARBA00022989"/>
    </source>
</evidence>
<protein>
    <recommendedName>
        <fullName evidence="10">Large-conductance mechanosensitive channel</fullName>
    </recommendedName>
</protein>
<feature type="transmembrane region" description="Helical" evidence="10">
    <location>
        <begin position="16"/>
        <end position="37"/>
    </location>
</feature>
<evidence type="ECO:0000256" key="9">
    <source>
        <dbReference type="ARBA" id="ARBA00023303"/>
    </source>
</evidence>
<dbReference type="InterPro" id="IPR037673">
    <property type="entry name" value="MSC/AndL"/>
</dbReference>